<evidence type="ECO:0000313" key="7">
    <source>
        <dbReference type="EMBL" id="KAF9540907.1"/>
    </source>
</evidence>
<feature type="compositionally biased region" description="Polar residues" evidence="6">
    <location>
        <begin position="700"/>
        <end position="720"/>
    </location>
</feature>
<keyword evidence="8" id="KW-1185">Reference proteome</keyword>
<comment type="subunit">
    <text evidence="4">Binds to mitochondrial small subunit 15S rRNA.</text>
</comment>
<evidence type="ECO:0000256" key="3">
    <source>
        <dbReference type="ARBA" id="ARBA00044493"/>
    </source>
</evidence>
<evidence type="ECO:0000256" key="1">
    <source>
        <dbReference type="ARBA" id="ARBA00006192"/>
    </source>
</evidence>
<dbReference type="AlphaFoldDB" id="A0A9P6F2L2"/>
<comment type="function">
    <text evidence="3">Regulates mitochondrial small subunit maturation by controlling 15S rRNA 5'-end processing. Localizes to the 5' precursor of the 15S rRNA in a position that is subsequently occupied by mS47 in the mature yeast mtSSU. Uses structure and sequence-specific RNA recognition, binding to a single-stranded region of the precursor and specifically recognizing bases -6 to -1. The exchange of Ccm1 for mS47 is coupled to the irreversible removal of precursor rRNA that is accompanied by conformational changes of the mitoribosomal proteins uS5m and mS26. These conformational changes signal completion of 5'-end rRNA processing through protection of the mature 5'-end of the 15S rRNA and stabilization of mS47. The removal of the 5' precursor together with the dissociation of Ccm1 may be catalyzed by the 5'-3' exoribonuclease Pet127. Involved in the specific removal of group I introns in mitochondrial encoded transcripts.</text>
</comment>
<evidence type="ECO:0000256" key="4">
    <source>
        <dbReference type="ARBA" id="ARBA00044511"/>
    </source>
</evidence>
<dbReference type="EMBL" id="JAAAXW010000184">
    <property type="protein sequence ID" value="KAF9540907.1"/>
    <property type="molecule type" value="Genomic_DNA"/>
</dbReference>
<comment type="caution">
    <text evidence="7">The sequence shown here is derived from an EMBL/GenBank/DDBJ whole genome shotgun (WGS) entry which is preliminary data.</text>
</comment>
<gene>
    <name evidence="7" type="ORF">EC957_003654</name>
</gene>
<feature type="repeat" description="PPR" evidence="5">
    <location>
        <begin position="732"/>
        <end position="762"/>
    </location>
</feature>
<evidence type="ECO:0000256" key="5">
    <source>
        <dbReference type="PROSITE-ProRule" id="PRU00708"/>
    </source>
</evidence>
<name>A0A9P6F2L2_9FUNG</name>
<dbReference type="Proteomes" id="UP000723463">
    <property type="component" value="Unassembled WGS sequence"/>
</dbReference>
<comment type="similarity">
    <text evidence="1">Belongs to the CCM1 family.</text>
</comment>
<evidence type="ECO:0008006" key="9">
    <source>
        <dbReference type="Google" id="ProtNLM"/>
    </source>
</evidence>
<proteinExistence type="inferred from homology"/>
<dbReference type="InterPro" id="IPR011990">
    <property type="entry name" value="TPR-like_helical_dom_sf"/>
</dbReference>
<feature type="region of interest" description="Disordered" evidence="6">
    <location>
        <begin position="401"/>
        <end position="428"/>
    </location>
</feature>
<dbReference type="NCBIfam" id="TIGR00756">
    <property type="entry name" value="PPR"/>
    <property type="match status" value="1"/>
</dbReference>
<feature type="repeat" description="PPR" evidence="5">
    <location>
        <begin position="768"/>
        <end position="802"/>
    </location>
</feature>
<organism evidence="7 8">
    <name type="scientific">Mortierella hygrophila</name>
    <dbReference type="NCBI Taxonomy" id="979708"/>
    <lineage>
        <taxon>Eukaryota</taxon>
        <taxon>Fungi</taxon>
        <taxon>Fungi incertae sedis</taxon>
        <taxon>Mucoromycota</taxon>
        <taxon>Mortierellomycotina</taxon>
        <taxon>Mortierellomycetes</taxon>
        <taxon>Mortierellales</taxon>
        <taxon>Mortierellaceae</taxon>
        <taxon>Mortierella</taxon>
    </lineage>
</organism>
<protein>
    <recommendedName>
        <fullName evidence="9">Pentatricopeptide repeat protein</fullName>
    </recommendedName>
</protein>
<sequence>MLRAKIPVKARYDDGTIVHRTDHWIGRFLHSDSHATVTPAHTPSDTATTPLQLSSSAKASLRNPWTAAERTMRKRSERIVTLKEWRDPVTATGFVPMTAYSRTTPLHPRLFELQLHQDEGAAHPSIYNRALDICRIDRADLNRHDFLFILETIQDYSTSQQQFWESISVLARSSMARMGKVGGEESQLWQRAIASAVLGVFLRQDQTRFLRQVEVLAQGSVGLSGIESMTHAEDVSLQDSQPTMSDATILASTMLDSLLLMLNKKRAMDLFEALGENNVVLPSRYLTSFIRIAVSQLDGFLLERIGNMLLSNERFSQDFPRDTTVMSGSRTRPIHLSAKAMDSFVHGACENELFDLARTVFDQTLDAGRRYRVSTFNRILNSYSVKGFGFDIVAAAEAESKKAKRRRSSSRGRVDASGAVSSQDHLTEFEGKNPATARAIAVVDPRDVAKYVVAMRDQGVVPNIVTLNVLVKLYLEMAQYKVPEAPYWKTAFRTYNPSKLKPDLVTNNTLLAYYEKHRDLDTMKKIYDSMAGVPTAVQQSKRDLRLQAKMVQDGAVEVQLEDKDGQMHQQQQQPHLQHQLRRTRSNRDIYTYNTMLHALLQHAVESKDIASIGQCFYDMEQDGITADTVTFNTNILYHITGGNLSSATQVFRSMERTAKSLREPALEQDADPLSDPQLARTRSKPVKSVATYATLSSLSQDTNSPKVVSPSVSGNASSPHTTVDPAPAPAPDVVTLTSLISGFGQANQMKKATQYFKEMTERYRIQPNLKTYSTIVAGLHRTGNHEKAEKVWDIVLEEDSPAHQNSSPTWDASAVADDDVEQGPSRTLTFMERRQVEARRKLYNDSLNG</sequence>
<dbReference type="Pfam" id="PF13041">
    <property type="entry name" value="PPR_2"/>
    <property type="match status" value="1"/>
</dbReference>
<accession>A0A9P6F2L2</accession>
<dbReference type="PROSITE" id="PS51375">
    <property type="entry name" value="PPR"/>
    <property type="match status" value="2"/>
</dbReference>
<dbReference type="PANTHER" id="PTHR47447:SF23">
    <property type="entry name" value="PENTACOTRIPEPTIDE-REPEAT REGION OF PRORP DOMAIN-CONTAINING PROTEIN"/>
    <property type="match status" value="1"/>
</dbReference>
<dbReference type="Gene3D" id="1.25.40.10">
    <property type="entry name" value="Tetratricopeptide repeat domain"/>
    <property type="match status" value="3"/>
</dbReference>
<feature type="region of interest" description="Disordered" evidence="6">
    <location>
        <begin position="700"/>
        <end position="729"/>
    </location>
</feature>
<evidence type="ECO:0000256" key="2">
    <source>
        <dbReference type="ARBA" id="ARBA00022737"/>
    </source>
</evidence>
<dbReference type="InterPro" id="IPR002885">
    <property type="entry name" value="PPR_rpt"/>
</dbReference>
<evidence type="ECO:0000313" key="8">
    <source>
        <dbReference type="Proteomes" id="UP000723463"/>
    </source>
</evidence>
<feature type="region of interest" description="Disordered" evidence="6">
    <location>
        <begin position="800"/>
        <end position="821"/>
    </location>
</feature>
<dbReference type="PANTHER" id="PTHR47447">
    <property type="entry name" value="OS03G0856100 PROTEIN"/>
    <property type="match status" value="1"/>
</dbReference>
<reference evidence="7" key="1">
    <citation type="journal article" date="2020" name="Fungal Divers.">
        <title>Resolving the Mortierellaceae phylogeny through synthesis of multi-gene phylogenetics and phylogenomics.</title>
        <authorList>
            <person name="Vandepol N."/>
            <person name="Liber J."/>
            <person name="Desiro A."/>
            <person name="Na H."/>
            <person name="Kennedy M."/>
            <person name="Barry K."/>
            <person name="Grigoriev I.V."/>
            <person name="Miller A.N."/>
            <person name="O'Donnell K."/>
            <person name="Stajich J.E."/>
            <person name="Bonito G."/>
        </authorList>
    </citation>
    <scope>NUCLEOTIDE SEQUENCE</scope>
    <source>
        <strain evidence="7">NRRL 2591</strain>
    </source>
</reference>
<keyword evidence="2" id="KW-0677">Repeat</keyword>
<evidence type="ECO:0000256" key="6">
    <source>
        <dbReference type="SAM" id="MobiDB-lite"/>
    </source>
</evidence>
<feature type="region of interest" description="Disordered" evidence="6">
    <location>
        <begin position="661"/>
        <end position="685"/>
    </location>
</feature>